<dbReference type="InterPro" id="IPR014757">
    <property type="entry name" value="Tscrpt_reg_IclR_C"/>
</dbReference>
<dbReference type="STRING" id="1777140.AWB79_04105"/>
<dbReference type="Gene3D" id="3.30.450.40">
    <property type="match status" value="1"/>
</dbReference>
<dbReference type="GO" id="GO:0045892">
    <property type="term" value="P:negative regulation of DNA-templated transcription"/>
    <property type="evidence" value="ECO:0007669"/>
    <property type="project" value="TreeGrafter"/>
</dbReference>
<dbReference type="AlphaFoldDB" id="A0A158BQX7"/>
<dbReference type="GO" id="GO:0003700">
    <property type="term" value="F:DNA-binding transcription factor activity"/>
    <property type="evidence" value="ECO:0007669"/>
    <property type="project" value="TreeGrafter"/>
</dbReference>
<sequence>MIDFVLIFVNSKQTCYLQITGKYGMASSDDSRSANICHSFTFYSDGASLARPTQATSDAHAGEEKKQRGIQSVEVGARLLAALAARREPLALSVLAEAAELSTAQAHTYLVSLTRLGLVKRDALTGNYEPGPLSLRLGLLNLEHQPAYLAAAPRVAALALATGMSVAVSVAGPQGPTVVRYERGGHPLHVNLHVGTVMSLSATATGRVFRAFDDETRVAAMRAHQAEAAADAPDMAARIDETRARGIERAVDAPSPGVSSMSVPVFDGARRLQLALTAIGPTGLCDVAWDGPLARALRDAARDISGLLS</sequence>
<keyword evidence="7" id="KW-1185">Reference proteome</keyword>
<evidence type="ECO:0000259" key="5">
    <source>
        <dbReference type="PROSITE" id="PS51078"/>
    </source>
</evidence>
<evidence type="ECO:0000259" key="4">
    <source>
        <dbReference type="PROSITE" id="PS51077"/>
    </source>
</evidence>
<feature type="domain" description="HTH iclR-type" evidence="4">
    <location>
        <begin position="70"/>
        <end position="132"/>
    </location>
</feature>
<dbReference type="Pfam" id="PF01614">
    <property type="entry name" value="IclR_C"/>
    <property type="match status" value="1"/>
</dbReference>
<dbReference type="InterPro" id="IPR005471">
    <property type="entry name" value="Tscrpt_reg_IclR_N"/>
</dbReference>
<dbReference type="PANTHER" id="PTHR30136">
    <property type="entry name" value="HELIX-TURN-HELIX TRANSCRIPTIONAL REGULATOR, ICLR FAMILY"/>
    <property type="match status" value="1"/>
</dbReference>
<dbReference type="GO" id="GO:0003677">
    <property type="term" value="F:DNA binding"/>
    <property type="evidence" value="ECO:0007669"/>
    <property type="project" value="UniProtKB-KW"/>
</dbReference>
<organism evidence="6 7">
    <name type="scientific">Caballeronia hypogeia</name>
    <dbReference type="NCBI Taxonomy" id="1777140"/>
    <lineage>
        <taxon>Bacteria</taxon>
        <taxon>Pseudomonadati</taxon>
        <taxon>Pseudomonadota</taxon>
        <taxon>Betaproteobacteria</taxon>
        <taxon>Burkholderiales</taxon>
        <taxon>Burkholderiaceae</taxon>
        <taxon>Caballeronia</taxon>
    </lineage>
</organism>
<name>A0A158BQX7_9BURK</name>
<comment type="caution">
    <text evidence="6">The sequence shown here is derived from an EMBL/GenBank/DDBJ whole genome shotgun (WGS) entry which is preliminary data.</text>
</comment>
<dbReference type="SUPFAM" id="SSF46785">
    <property type="entry name" value="Winged helix' DNA-binding domain"/>
    <property type="match status" value="1"/>
</dbReference>
<keyword evidence="3" id="KW-0804">Transcription</keyword>
<dbReference type="SMART" id="SM00346">
    <property type="entry name" value="HTH_ICLR"/>
    <property type="match status" value="1"/>
</dbReference>
<dbReference type="Gene3D" id="1.10.10.10">
    <property type="entry name" value="Winged helix-like DNA-binding domain superfamily/Winged helix DNA-binding domain"/>
    <property type="match status" value="1"/>
</dbReference>
<dbReference type="InterPro" id="IPR036390">
    <property type="entry name" value="WH_DNA-bd_sf"/>
</dbReference>
<dbReference type="InterPro" id="IPR036388">
    <property type="entry name" value="WH-like_DNA-bd_sf"/>
</dbReference>
<gene>
    <name evidence="6" type="ORF">AWB79_04105</name>
</gene>
<evidence type="ECO:0000256" key="1">
    <source>
        <dbReference type="ARBA" id="ARBA00023015"/>
    </source>
</evidence>
<evidence type="ECO:0000256" key="2">
    <source>
        <dbReference type="ARBA" id="ARBA00023125"/>
    </source>
</evidence>
<accession>A0A158BQX7</accession>
<keyword evidence="1" id="KW-0805">Transcription regulation</keyword>
<dbReference type="InterPro" id="IPR029016">
    <property type="entry name" value="GAF-like_dom_sf"/>
</dbReference>
<evidence type="ECO:0000313" key="6">
    <source>
        <dbReference type="EMBL" id="SAK72484.1"/>
    </source>
</evidence>
<feature type="domain" description="IclR-ED" evidence="5">
    <location>
        <begin position="133"/>
        <end position="309"/>
    </location>
</feature>
<evidence type="ECO:0000313" key="7">
    <source>
        <dbReference type="Proteomes" id="UP000054851"/>
    </source>
</evidence>
<dbReference type="PROSITE" id="PS51078">
    <property type="entry name" value="ICLR_ED"/>
    <property type="match status" value="1"/>
</dbReference>
<evidence type="ECO:0000256" key="3">
    <source>
        <dbReference type="ARBA" id="ARBA00023163"/>
    </source>
</evidence>
<dbReference type="SUPFAM" id="SSF55781">
    <property type="entry name" value="GAF domain-like"/>
    <property type="match status" value="1"/>
</dbReference>
<dbReference type="PANTHER" id="PTHR30136:SF8">
    <property type="entry name" value="TRANSCRIPTIONAL REGULATORY PROTEIN"/>
    <property type="match status" value="1"/>
</dbReference>
<dbReference type="Proteomes" id="UP000054851">
    <property type="component" value="Unassembled WGS sequence"/>
</dbReference>
<dbReference type="PROSITE" id="PS51077">
    <property type="entry name" value="HTH_ICLR"/>
    <property type="match status" value="1"/>
</dbReference>
<dbReference type="EMBL" id="FCOA02000013">
    <property type="protein sequence ID" value="SAK72484.1"/>
    <property type="molecule type" value="Genomic_DNA"/>
</dbReference>
<proteinExistence type="predicted"/>
<dbReference type="Pfam" id="PF09339">
    <property type="entry name" value="HTH_IclR"/>
    <property type="match status" value="1"/>
</dbReference>
<reference evidence="6" key="1">
    <citation type="submission" date="2016-01" db="EMBL/GenBank/DDBJ databases">
        <authorList>
            <person name="Peeters C."/>
        </authorList>
    </citation>
    <scope>NUCLEOTIDE SEQUENCE</scope>
    <source>
        <strain evidence="6">LMG 29322</strain>
    </source>
</reference>
<protein>
    <submittedName>
        <fullName evidence="6">IclR family transcriptional regulator</fullName>
    </submittedName>
</protein>
<dbReference type="InterPro" id="IPR050707">
    <property type="entry name" value="HTH_MetabolicPath_Reg"/>
</dbReference>
<keyword evidence="2" id="KW-0238">DNA-binding</keyword>